<comment type="subcellular location">
    <subcellularLocation>
        <location evidence="1 7">Cell membrane</location>
        <topology evidence="1 7">Multi-pass membrane protein</topology>
    </subcellularLocation>
</comment>
<comment type="caution">
    <text evidence="9">The sequence shown here is derived from an EMBL/GenBank/DDBJ whole genome shotgun (WGS) entry which is preliminary data.</text>
</comment>
<feature type="transmembrane region" description="Helical" evidence="7">
    <location>
        <begin position="237"/>
        <end position="263"/>
    </location>
</feature>
<comment type="similarity">
    <text evidence="7">Belongs to the binding-protein-dependent transport system permease family.</text>
</comment>
<evidence type="ECO:0000256" key="6">
    <source>
        <dbReference type="ARBA" id="ARBA00023136"/>
    </source>
</evidence>
<keyword evidence="5 7" id="KW-1133">Transmembrane helix</keyword>
<dbReference type="SUPFAM" id="SSF161098">
    <property type="entry name" value="MetI-like"/>
    <property type="match status" value="1"/>
</dbReference>
<feature type="transmembrane region" description="Helical" evidence="7">
    <location>
        <begin position="103"/>
        <end position="124"/>
    </location>
</feature>
<feature type="transmembrane region" description="Helical" evidence="7">
    <location>
        <begin position="177"/>
        <end position="199"/>
    </location>
</feature>
<dbReference type="GO" id="GO:0005886">
    <property type="term" value="C:plasma membrane"/>
    <property type="evidence" value="ECO:0007669"/>
    <property type="project" value="UniProtKB-SubCell"/>
</dbReference>
<dbReference type="InterPro" id="IPR000515">
    <property type="entry name" value="MetI-like"/>
</dbReference>
<dbReference type="GO" id="GO:0055085">
    <property type="term" value="P:transmembrane transport"/>
    <property type="evidence" value="ECO:0007669"/>
    <property type="project" value="InterPro"/>
</dbReference>
<evidence type="ECO:0000313" key="9">
    <source>
        <dbReference type="EMBL" id="KJL29390.1"/>
    </source>
</evidence>
<protein>
    <submittedName>
        <fullName evidence="9">Dipeptide transport system permease protein DppB</fullName>
    </submittedName>
</protein>
<feature type="domain" description="ABC transmembrane type-1" evidence="8">
    <location>
        <begin position="97"/>
        <end position="306"/>
    </location>
</feature>
<keyword evidence="3" id="KW-1003">Cell membrane</keyword>
<dbReference type="Proteomes" id="UP000033640">
    <property type="component" value="Unassembled WGS sequence"/>
</dbReference>
<dbReference type="PANTHER" id="PTHR43163:SF3">
    <property type="entry name" value="PEPTIDE ABC TRANSPORTER PERMEASE PROTEIN"/>
    <property type="match status" value="1"/>
</dbReference>
<keyword evidence="2 7" id="KW-0813">Transport</keyword>
<dbReference type="Pfam" id="PF00528">
    <property type="entry name" value="BPD_transp_1"/>
    <property type="match status" value="1"/>
</dbReference>
<dbReference type="RefSeq" id="WP_045279345.1">
    <property type="nucleotide sequence ID" value="NZ_JYIW01000024.1"/>
</dbReference>
<dbReference type="PANTHER" id="PTHR43163">
    <property type="entry name" value="DIPEPTIDE TRANSPORT SYSTEM PERMEASE PROTEIN DPPB-RELATED"/>
    <property type="match status" value="1"/>
</dbReference>
<dbReference type="CDD" id="cd06261">
    <property type="entry name" value="TM_PBP2"/>
    <property type="match status" value="1"/>
</dbReference>
<feature type="transmembrane region" description="Helical" evidence="7">
    <location>
        <begin position="136"/>
        <end position="157"/>
    </location>
</feature>
<accession>A0A0F0LAR6</accession>
<dbReference type="Pfam" id="PF19300">
    <property type="entry name" value="BPD_transp_1_N"/>
    <property type="match status" value="1"/>
</dbReference>
<gene>
    <name evidence="9" type="primary">dppB_3</name>
    <name evidence="9" type="ORF">RS83_02020</name>
</gene>
<dbReference type="AlphaFoldDB" id="A0A0F0LAR6"/>
<keyword evidence="6 7" id="KW-0472">Membrane</keyword>
<dbReference type="PROSITE" id="PS50928">
    <property type="entry name" value="ABC_TM1"/>
    <property type="match status" value="1"/>
</dbReference>
<evidence type="ECO:0000256" key="7">
    <source>
        <dbReference type="RuleBase" id="RU363032"/>
    </source>
</evidence>
<evidence type="ECO:0000256" key="2">
    <source>
        <dbReference type="ARBA" id="ARBA00022448"/>
    </source>
</evidence>
<sequence length="321" mass="33625">MAVALWSLRRIGAALLTLVVVSVLIFASVRLMPGDYTDLVLGPLATEAQRAQAVAQSGLDDPVVTQYFHWLFGVLTGDLGYSFVSNVSVTEEFAARLPVTATIALLTIVVTLLVGIPLGFIAALRSEGSAGAVGRIVSALGISIPEFLLAGILVFAVSTLGLGVSVGRFAPFAVDPARFFGSLVLPVTVLAVGCIAVIARNTRDAVMNVLVEPHVQAAVARGETPWFIVRHHVLRNAAAPILTIVGALVAVLLGGTVIVEFVFNIPGMGSYLQTALGRRDYAIVQSAVLLAAIVFIVASLLVDLIANALDPRLRLTGGSRR</sequence>
<keyword evidence="4 7" id="KW-0812">Transmembrane</keyword>
<evidence type="ECO:0000313" key="10">
    <source>
        <dbReference type="Proteomes" id="UP000033640"/>
    </source>
</evidence>
<proteinExistence type="inferred from homology"/>
<evidence type="ECO:0000259" key="8">
    <source>
        <dbReference type="PROSITE" id="PS50928"/>
    </source>
</evidence>
<dbReference type="Gene3D" id="1.10.3720.10">
    <property type="entry name" value="MetI-like"/>
    <property type="match status" value="1"/>
</dbReference>
<evidence type="ECO:0000256" key="4">
    <source>
        <dbReference type="ARBA" id="ARBA00022692"/>
    </source>
</evidence>
<organism evidence="9 10">
    <name type="scientific">Microbacterium oxydans</name>
    <dbReference type="NCBI Taxonomy" id="82380"/>
    <lineage>
        <taxon>Bacteria</taxon>
        <taxon>Bacillati</taxon>
        <taxon>Actinomycetota</taxon>
        <taxon>Actinomycetes</taxon>
        <taxon>Micrococcales</taxon>
        <taxon>Microbacteriaceae</taxon>
        <taxon>Microbacterium</taxon>
    </lineage>
</organism>
<dbReference type="InterPro" id="IPR045621">
    <property type="entry name" value="BPD_transp_1_N"/>
</dbReference>
<dbReference type="OrthoDB" id="3427645at2"/>
<feature type="transmembrane region" description="Helical" evidence="7">
    <location>
        <begin position="283"/>
        <end position="306"/>
    </location>
</feature>
<reference evidence="9 10" key="1">
    <citation type="submission" date="2015-02" db="EMBL/GenBank/DDBJ databases">
        <title>Draft genome sequences of ten Microbacterium spp. with emphasis on heavy metal contaminated environments.</title>
        <authorList>
            <person name="Corretto E."/>
        </authorList>
    </citation>
    <scope>NUCLEOTIDE SEQUENCE [LARGE SCALE GENOMIC DNA]</scope>
    <source>
        <strain evidence="9 10">BEL4b</strain>
    </source>
</reference>
<dbReference type="PATRIC" id="fig|82380.11.peg.2057"/>
<dbReference type="EMBL" id="JYIW01000024">
    <property type="protein sequence ID" value="KJL29390.1"/>
    <property type="molecule type" value="Genomic_DNA"/>
</dbReference>
<name>A0A0F0LAR6_9MICO</name>
<evidence type="ECO:0000256" key="3">
    <source>
        <dbReference type="ARBA" id="ARBA00022475"/>
    </source>
</evidence>
<evidence type="ECO:0000256" key="5">
    <source>
        <dbReference type="ARBA" id="ARBA00022989"/>
    </source>
</evidence>
<feature type="transmembrane region" description="Helical" evidence="7">
    <location>
        <begin position="12"/>
        <end position="32"/>
    </location>
</feature>
<evidence type="ECO:0000256" key="1">
    <source>
        <dbReference type="ARBA" id="ARBA00004651"/>
    </source>
</evidence>
<dbReference type="InterPro" id="IPR035906">
    <property type="entry name" value="MetI-like_sf"/>
</dbReference>